<dbReference type="EMBL" id="JASCTH010000042">
    <property type="protein sequence ID" value="MDI6105214.1"/>
    <property type="molecule type" value="Genomic_DNA"/>
</dbReference>
<dbReference type="PANTHER" id="PTHR35526">
    <property type="entry name" value="ANTI-SIGMA-F FACTOR RSBW-RELATED"/>
    <property type="match status" value="1"/>
</dbReference>
<proteinExistence type="predicted"/>
<dbReference type="Pfam" id="PF13581">
    <property type="entry name" value="HATPase_c_2"/>
    <property type="match status" value="1"/>
</dbReference>
<keyword evidence="3" id="KW-0067">ATP-binding</keyword>
<dbReference type="InterPro" id="IPR036890">
    <property type="entry name" value="HATPase_C_sf"/>
</dbReference>
<organism evidence="3 4">
    <name type="scientific">Actinoplanes sandaracinus</name>
    <dbReference type="NCBI Taxonomy" id="3045177"/>
    <lineage>
        <taxon>Bacteria</taxon>
        <taxon>Bacillati</taxon>
        <taxon>Actinomycetota</taxon>
        <taxon>Actinomycetes</taxon>
        <taxon>Micromonosporales</taxon>
        <taxon>Micromonosporaceae</taxon>
        <taxon>Actinoplanes</taxon>
    </lineage>
</organism>
<keyword evidence="1" id="KW-0418">Kinase</keyword>
<dbReference type="CDD" id="cd16936">
    <property type="entry name" value="HATPase_RsbW-like"/>
    <property type="match status" value="1"/>
</dbReference>
<name>A0ABT6WZW6_9ACTN</name>
<dbReference type="Gene3D" id="3.30.565.10">
    <property type="entry name" value="Histidine kinase-like ATPase, C-terminal domain"/>
    <property type="match status" value="1"/>
</dbReference>
<feature type="domain" description="Histidine kinase/HSP90-like ATPase" evidence="2">
    <location>
        <begin position="153"/>
        <end position="257"/>
    </location>
</feature>
<accession>A0ABT6WZW6</accession>
<evidence type="ECO:0000313" key="3">
    <source>
        <dbReference type="EMBL" id="MDI6105214.1"/>
    </source>
</evidence>
<reference evidence="3 4" key="1">
    <citation type="submission" date="2023-05" db="EMBL/GenBank/DDBJ databases">
        <title>Actinoplanes sp. NEAU-A12 genome sequencing.</title>
        <authorList>
            <person name="Wang Z.-S."/>
        </authorList>
    </citation>
    <scope>NUCLEOTIDE SEQUENCE [LARGE SCALE GENOMIC DNA]</scope>
    <source>
        <strain evidence="3 4">NEAU-A12</strain>
    </source>
</reference>
<keyword evidence="3" id="KW-0547">Nucleotide-binding</keyword>
<evidence type="ECO:0000256" key="1">
    <source>
        <dbReference type="ARBA" id="ARBA00022527"/>
    </source>
</evidence>
<evidence type="ECO:0000259" key="2">
    <source>
        <dbReference type="Pfam" id="PF13581"/>
    </source>
</evidence>
<keyword evidence="1" id="KW-0723">Serine/threonine-protein kinase</keyword>
<dbReference type="InterPro" id="IPR003594">
    <property type="entry name" value="HATPase_dom"/>
</dbReference>
<keyword evidence="4" id="KW-1185">Reference proteome</keyword>
<dbReference type="GO" id="GO:0005524">
    <property type="term" value="F:ATP binding"/>
    <property type="evidence" value="ECO:0007669"/>
    <property type="project" value="UniProtKB-KW"/>
</dbReference>
<gene>
    <name evidence="3" type="ORF">QLQ12_42180</name>
</gene>
<dbReference type="InterPro" id="IPR050267">
    <property type="entry name" value="Anti-sigma-factor_SerPK"/>
</dbReference>
<dbReference type="PANTHER" id="PTHR35526:SF3">
    <property type="entry name" value="ANTI-SIGMA-F FACTOR RSBW"/>
    <property type="match status" value="1"/>
</dbReference>
<evidence type="ECO:0000313" key="4">
    <source>
        <dbReference type="Proteomes" id="UP001241758"/>
    </source>
</evidence>
<dbReference type="RefSeq" id="WP_282766682.1">
    <property type="nucleotide sequence ID" value="NZ_JASCTH010000042.1"/>
</dbReference>
<dbReference type="Proteomes" id="UP001241758">
    <property type="component" value="Unassembled WGS sequence"/>
</dbReference>
<comment type="caution">
    <text evidence="3">The sequence shown here is derived from an EMBL/GenBank/DDBJ whole genome shotgun (WGS) entry which is preliminary data.</text>
</comment>
<sequence length="273" mass="29401">MSYWAVGRPCATEFDLLCSVVADETTAVLELTVDGCWARRRERLTRPVLDTCLAGHPAGVLLDLRHLKDPAACSGSLWLTAASGGDRMRPPVPIAACLPAATSLAGKLTRRSARRRMPVFAALADARAALAGRRPPTDQLHFGISPTTLSAVSCRRAADEACRAWRLPQLRDRARLLLSELIANAVEHAGTRIEVTISRLGPAPRGTLCRSAGLRLVVCDESPQIPTVRHLGTDGAERELLTRGLGLRIVDAAADAWGVLPTRCGKMIWAIVR</sequence>
<keyword evidence="1" id="KW-0808">Transferase</keyword>
<dbReference type="SUPFAM" id="SSF55874">
    <property type="entry name" value="ATPase domain of HSP90 chaperone/DNA topoisomerase II/histidine kinase"/>
    <property type="match status" value="1"/>
</dbReference>
<protein>
    <submittedName>
        <fullName evidence="3">ATP-binding protein</fullName>
    </submittedName>
</protein>